<protein>
    <submittedName>
        <fullName evidence="5">Crp/Fnr family transcriptional regulator</fullName>
    </submittedName>
</protein>
<keyword evidence="3" id="KW-0804">Transcription</keyword>
<dbReference type="SUPFAM" id="SSF51206">
    <property type="entry name" value="cAMP-binding domain-like"/>
    <property type="match status" value="1"/>
</dbReference>
<comment type="caution">
    <text evidence="5">The sequence shown here is derived from an EMBL/GenBank/DDBJ whole genome shotgun (WGS) entry which is preliminary data.</text>
</comment>
<evidence type="ECO:0000259" key="4">
    <source>
        <dbReference type="PROSITE" id="PS51063"/>
    </source>
</evidence>
<dbReference type="AlphaFoldDB" id="A0A396RSU1"/>
<dbReference type="Proteomes" id="UP000266693">
    <property type="component" value="Unassembled WGS sequence"/>
</dbReference>
<dbReference type="RefSeq" id="WP_118862943.1">
    <property type="nucleotide sequence ID" value="NZ_QWLV01000001.1"/>
</dbReference>
<dbReference type="Pfam" id="PF00027">
    <property type="entry name" value="cNMP_binding"/>
    <property type="match status" value="1"/>
</dbReference>
<dbReference type="InterPro" id="IPR014710">
    <property type="entry name" value="RmlC-like_jellyroll"/>
</dbReference>
<dbReference type="CDD" id="cd00038">
    <property type="entry name" value="CAP_ED"/>
    <property type="match status" value="1"/>
</dbReference>
<dbReference type="Pfam" id="PF13545">
    <property type="entry name" value="HTH_Crp_2"/>
    <property type="match status" value="1"/>
</dbReference>
<accession>A0A396RSU1</accession>
<organism evidence="5 6">
    <name type="scientific">Sphingomonas gilva</name>
    <dbReference type="NCBI Taxonomy" id="2305907"/>
    <lineage>
        <taxon>Bacteria</taxon>
        <taxon>Pseudomonadati</taxon>
        <taxon>Pseudomonadota</taxon>
        <taxon>Alphaproteobacteria</taxon>
        <taxon>Sphingomonadales</taxon>
        <taxon>Sphingomonadaceae</taxon>
        <taxon>Sphingomonas</taxon>
    </lineage>
</organism>
<sequence length="247" mass="27908">MTIEPDAPISGRFLLNRGRKRMTPEERAALEAAFDGVRSVPARRTVIERGAPVDRSTLLVEGVMCRYLDDQQGHRQLLGLYIAGDFIDLHGFPLERLDHDIATITDVRIASVPRERLKDLVARHPNLARTLWFSTTVDAAMHREWIFRMGRLGATGRVAHFFSEMDARLRLAELGDEGGVPLPINQTDVAETCGLTAVHVNRVMRRLREDGLATFRSGVLRIENRKGLHRLAEFSDDYLYPDRPVSS</sequence>
<dbReference type="EMBL" id="QWLV01000001">
    <property type="protein sequence ID" value="RHW19439.1"/>
    <property type="molecule type" value="Genomic_DNA"/>
</dbReference>
<evidence type="ECO:0000256" key="3">
    <source>
        <dbReference type="ARBA" id="ARBA00023163"/>
    </source>
</evidence>
<keyword evidence="1" id="KW-0805">Transcription regulation</keyword>
<dbReference type="InterPro" id="IPR000595">
    <property type="entry name" value="cNMP-bd_dom"/>
</dbReference>
<dbReference type="InterPro" id="IPR036390">
    <property type="entry name" value="WH_DNA-bd_sf"/>
</dbReference>
<proteinExistence type="predicted"/>
<dbReference type="InterPro" id="IPR012318">
    <property type="entry name" value="HTH_CRP"/>
</dbReference>
<evidence type="ECO:0000313" key="5">
    <source>
        <dbReference type="EMBL" id="RHW19439.1"/>
    </source>
</evidence>
<keyword evidence="2" id="KW-0238">DNA-binding</keyword>
<evidence type="ECO:0000256" key="2">
    <source>
        <dbReference type="ARBA" id="ARBA00023125"/>
    </source>
</evidence>
<keyword evidence="6" id="KW-1185">Reference proteome</keyword>
<evidence type="ECO:0000256" key="1">
    <source>
        <dbReference type="ARBA" id="ARBA00023015"/>
    </source>
</evidence>
<gene>
    <name evidence="5" type="ORF">D1610_02235</name>
</gene>
<dbReference type="SUPFAM" id="SSF46785">
    <property type="entry name" value="Winged helix' DNA-binding domain"/>
    <property type="match status" value="1"/>
</dbReference>
<evidence type="ECO:0000313" key="6">
    <source>
        <dbReference type="Proteomes" id="UP000266693"/>
    </source>
</evidence>
<dbReference type="SMART" id="SM00419">
    <property type="entry name" value="HTH_CRP"/>
    <property type="match status" value="1"/>
</dbReference>
<name>A0A396RSU1_9SPHN</name>
<dbReference type="InterPro" id="IPR036388">
    <property type="entry name" value="WH-like_DNA-bd_sf"/>
</dbReference>
<dbReference type="OrthoDB" id="6155297at2"/>
<dbReference type="PROSITE" id="PS51063">
    <property type="entry name" value="HTH_CRP_2"/>
    <property type="match status" value="1"/>
</dbReference>
<dbReference type="GO" id="GO:0006355">
    <property type="term" value="P:regulation of DNA-templated transcription"/>
    <property type="evidence" value="ECO:0007669"/>
    <property type="project" value="InterPro"/>
</dbReference>
<dbReference type="InterPro" id="IPR018490">
    <property type="entry name" value="cNMP-bd_dom_sf"/>
</dbReference>
<dbReference type="Gene3D" id="1.10.10.10">
    <property type="entry name" value="Winged helix-like DNA-binding domain superfamily/Winged helix DNA-binding domain"/>
    <property type="match status" value="1"/>
</dbReference>
<reference evidence="5 6" key="1">
    <citation type="submission" date="2018-08" db="EMBL/GenBank/DDBJ databases">
        <title>The multiple taxonomic identification of Sphingomonas gilva.</title>
        <authorList>
            <person name="Zhu D."/>
            <person name="Zheng S."/>
        </authorList>
    </citation>
    <scope>NUCLEOTIDE SEQUENCE [LARGE SCALE GENOMIC DNA]</scope>
    <source>
        <strain evidence="5 6">ZDH117</strain>
    </source>
</reference>
<dbReference type="GO" id="GO:0003677">
    <property type="term" value="F:DNA binding"/>
    <property type="evidence" value="ECO:0007669"/>
    <property type="project" value="UniProtKB-KW"/>
</dbReference>
<feature type="domain" description="HTH crp-type" evidence="4">
    <location>
        <begin position="152"/>
        <end position="226"/>
    </location>
</feature>
<dbReference type="Gene3D" id="2.60.120.10">
    <property type="entry name" value="Jelly Rolls"/>
    <property type="match status" value="1"/>
</dbReference>